<dbReference type="SUPFAM" id="SSF57196">
    <property type="entry name" value="EGF/Laminin"/>
    <property type="match status" value="1"/>
</dbReference>
<keyword evidence="4" id="KW-0812">Transmembrane</keyword>
<keyword evidence="3" id="KW-1015">Disulfide bond</keyword>
<dbReference type="InterPro" id="IPR042235">
    <property type="entry name" value="ZP-C_dom"/>
</dbReference>
<sequence length="425" mass="46521">SDDNDCSQWANCTNTWGSYSCVCKDGFTDNNPDRPGRDCRAAPTTTTVPVTSITSPSTPATTTISPAPVPTTTAALGNIFMSGAISVQCSVADITVTVARDFLHQANIRENALYLGLVECGVKGANATHVRLTVAWDECSTMLMQVSLGNETYYTASVTLFNSMASFTSSSGTVEVPRIRLEVPVVCTYLRSQLISANFNSMGYDTLHSCYIIMGLGSFHVMVQLMNGTVPLPYNYTMSRDEAVVVQVRLNTSSEQIKVVINRCWATPIPNPAASYSNTFLENSCPMNMYTTVLVNGNSTTSRVSVQIFSFINLDVVYLHCQVHICLQVGSDSCVPVNFLFQHYPSCFSLPHLLVYNVILFSSVDTEQELDPAYIAGFACLGVGLSLILLGALVCIFYYQRNRIGHYNFAAKPKQENFTYLVFNA</sequence>
<dbReference type="Ensembl" id="ENSCSET00000020743.1">
    <property type="protein sequence ID" value="ENSCSEP00000020483.1"/>
    <property type="gene ID" value="ENSCSEG00000013072.1"/>
</dbReference>
<dbReference type="GeneTree" id="ENSGT00940000159975"/>
<dbReference type="SMART" id="SM00241">
    <property type="entry name" value="ZP"/>
    <property type="match status" value="1"/>
</dbReference>
<dbReference type="InterPro" id="IPR055356">
    <property type="entry name" value="ZP-N"/>
</dbReference>
<feature type="transmembrane region" description="Helical" evidence="4">
    <location>
        <begin position="373"/>
        <end position="399"/>
    </location>
</feature>
<dbReference type="STRING" id="244447.ENSCSEP00000020483"/>
<protein>
    <recommendedName>
        <fullName evidence="5">ZP domain-containing protein</fullName>
    </recommendedName>
</protein>
<keyword evidence="2" id="KW-0732">Signal</keyword>
<evidence type="ECO:0000259" key="5">
    <source>
        <dbReference type="PROSITE" id="PS51034"/>
    </source>
</evidence>
<dbReference type="PROSITE" id="PS51034">
    <property type="entry name" value="ZP_2"/>
    <property type="match status" value="1"/>
</dbReference>
<feature type="domain" description="ZP" evidence="5">
    <location>
        <begin position="88"/>
        <end position="341"/>
    </location>
</feature>
<dbReference type="Pfam" id="PF00100">
    <property type="entry name" value="Zona_pellucida"/>
    <property type="match status" value="1"/>
</dbReference>
<dbReference type="CDD" id="cd00053">
    <property type="entry name" value="EGF"/>
    <property type="match status" value="1"/>
</dbReference>
<dbReference type="AlphaFoldDB" id="A0A3P8VYZ2"/>
<keyword evidence="1" id="KW-0245">EGF-like domain</keyword>
<reference evidence="6" key="3">
    <citation type="submission" date="2025-09" db="UniProtKB">
        <authorList>
            <consortium name="Ensembl"/>
        </authorList>
    </citation>
    <scope>IDENTIFICATION</scope>
</reference>
<reference evidence="6" key="2">
    <citation type="submission" date="2025-08" db="UniProtKB">
        <authorList>
            <consortium name="Ensembl"/>
        </authorList>
    </citation>
    <scope>IDENTIFICATION</scope>
</reference>
<dbReference type="SMART" id="SM00179">
    <property type="entry name" value="EGF_CA"/>
    <property type="match status" value="1"/>
</dbReference>
<dbReference type="InterPro" id="IPR049883">
    <property type="entry name" value="NOTCH1_EGF-like"/>
</dbReference>
<evidence type="ECO:0000256" key="4">
    <source>
        <dbReference type="SAM" id="Phobius"/>
    </source>
</evidence>
<dbReference type="InterPro" id="IPR001507">
    <property type="entry name" value="ZP_dom"/>
</dbReference>
<dbReference type="Pfam" id="PF07645">
    <property type="entry name" value="EGF_CA"/>
    <property type="match status" value="1"/>
</dbReference>
<name>A0A3P8VYZ2_CYNSE</name>
<dbReference type="InParanoid" id="A0A3P8VYZ2"/>
<dbReference type="Gene3D" id="2.60.40.3210">
    <property type="entry name" value="Zona pellucida, ZP-N domain"/>
    <property type="match status" value="1"/>
</dbReference>
<organism evidence="6 7">
    <name type="scientific">Cynoglossus semilaevis</name>
    <name type="common">Tongue sole</name>
    <dbReference type="NCBI Taxonomy" id="244447"/>
    <lineage>
        <taxon>Eukaryota</taxon>
        <taxon>Metazoa</taxon>
        <taxon>Chordata</taxon>
        <taxon>Craniata</taxon>
        <taxon>Vertebrata</taxon>
        <taxon>Euteleostomi</taxon>
        <taxon>Actinopterygii</taxon>
        <taxon>Neopterygii</taxon>
        <taxon>Teleostei</taxon>
        <taxon>Neoteleostei</taxon>
        <taxon>Acanthomorphata</taxon>
        <taxon>Carangaria</taxon>
        <taxon>Pleuronectiformes</taxon>
        <taxon>Pleuronectoidei</taxon>
        <taxon>Cynoglossidae</taxon>
        <taxon>Cynoglossinae</taxon>
        <taxon>Cynoglossus</taxon>
    </lineage>
</organism>
<keyword evidence="7" id="KW-1185">Reference proteome</keyword>
<proteinExistence type="predicted"/>
<dbReference type="OMA" id="IASPIHC"/>
<keyword evidence="4" id="KW-1133">Transmembrane helix</keyword>
<dbReference type="InterPro" id="IPR055355">
    <property type="entry name" value="ZP-C"/>
</dbReference>
<evidence type="ECO:0000313" key="7">
    <source>
        <dbReference type="Proteomes" id="UP000265120"/>
    </source>
</evidence>
<dbReference type="PANTHER" id="PTHR14002:SF22">
    <property type="entry name" value="UROMODULIN-LIKE 1"/>
    <property type="match status" value="1"/>
</dbReference>
<dbReference type="Gene3D" id="2.10.25.10">
    <property type="entry name" value="Laminin"/>
    <property type="match status" value="1"/>
</dbReference>
<evidence type="ECO:0000313" key="6">
    <source>
        <dbReference type="Ensembl" id="ENSCSEP00000020483.1"/>
    </source>
</evidence>
<dbReference type="PANTHER" id="PTHR14002">
    <property type="entry name" value="ENDOGLIN/TGF-BETA RECEPTOR TYPE III"/>
    <property type="match status" value="1"/>
</dbReference>
<dbReference type="GO" id="GO:0005509">
    <property type="term" value="F:calcium ion binding"/>
    <property type="evidence" value="ECO:0007669"/>
    <property type="project" value="InterPro"/>
</dbReference>
<reference evidence="6 7" key="1">
    <citation type="journal article" date="2014" name="Nat. Genet.">
        <title>Whole-genome sequence of a flatfish provides insights into ZW sex chromosome evolution and adaptation to a benthic lifestyle.</title>
        <authorList>
            <person name="Chen S."/>
            <person name="Zhang G."/>
            <person name="Shao C."/>
            <person name="Huang Q."/>
            <person name="Liu G."/>
            <person name="Zhang P."/>
            <person name="Song W."/>
            <person name="An N."/>
            <person name="Chalopin D."/>
            <person name="Volff J.N."/>
            <person name="Hong Y."/>
            <person name="Li Q."/>
            <person name="Sha Z."/>
            <person name="Zhou H."/>
            <person name="Xie M."/>
            <person name="Yu Q."/>
            <person name="Liu Y."/>
            <person name="Xiang H."/>
            <person name="Wang N."/>
            <person name="Wu K."/>
            <person name="Yang C."/>
            <person name="Zhou Q."/>
            <person name="Liao X."/>
            <person name="Yang L."/>
            <person name="Hu Q."/>
            <person name="Zhang J."/>
            <person name="Meng L."/>
            <person name="Jin L."/>
            <person name="Tian Y."/>
            <person name="Lian J."/>
            <person name="Yang J."/>
            <person name="Miao G."/>
            <person name="Liu S."/>
            <person name="Liang Z."/>
            <person name="Yan F."/>
            <person name="Li Y."/>
            <person name="Sun B."/>
            <person name="Zhang H."/>
            <person name="Zhang J."/>
            <person name="Zhu Y."/>
            <person name="Du M."/>
            <person name="Zhao Y."/>
            <person name="Schartl M."/>
            <person name="Tang Q."/>
            <person name="Wang J."/>
        </authorList>
    </citation>
    <scope>NUCLEOTIDE SEQUENCE</scope>
</reference>
<evidence type="ECO:0000256" key="1">
    <source>
        <dbReference type="ARBA" id="ARBA00022536"/>
    </source>
</evidence>
<dbReference type="InterPro" id="IPR001881">
    <property type="entry name" value="EGF-like_Ca-bd_dom"/>
</dbReference>
<evidence type="ECO:0000256" key="2">
    <source>
        <dbReference type="ARBA" id="ARBA00022729"/>
    </source>
</evidence>
<dbReference type="Pfam" id="PF23344">
    <property type="entry name" value="ZP-N"/>
    <property type="match status" value="1"/>
</dbReference>
<accession>A0A3P8VYZ2</accession>
<dbReference type="Gene3D" id="2.60.40.4100">
    <property type="entry name" value="Zona pellucida, ZP-C domain"/>
    <property type="match status" value="1"/>
</dbReference>
<dbReference type="Proteomes" id="UP000265120">
    <property type="component" value="Chromosome 19"/>
</dbReference>
<keyword evidence="4" id="KW-0472">Membrane</keyword>
<evidence type="ECO:0000256" key="3">
    <source>
        <dbReference type="ARBA" id="ARBA00023157"/>
    </source>
</evidence>